<evidence type="ECO:0000313" key="2">
    <source>
        <dbReference type="Proteomes" id="UP001324427"/>
    </source>
</evidence>
<organism evidence="1 2">
    <name type="scientific">Oleoguttula mirabilis</name>
    <dbReference type="NCBI Taxonomy" id="1507867"/>
    <lineage>
        <taxon>Eukaryota</taxon>
        <taxon>Fungi</taxon>
        <taxon>Dikarya</taxon>
        <taxon>Ascomycota</taxon>
        <taxon>Pezizomycotina</taxon>
        <taxon>Dothideomycetes</taxon>
        <taxon>Dothideomycetidae</taxon>
        <taxon>Mycosphaerellales</taxon>
        <taxon>Teratosphaeriaceae</taxon>
        <taxon>Oleoguttula</taxon>
    </lineage>
</organism>
<protein>
    <submittedName>
        <fullName evidence="1">Uncharacterized protein</fullName>
    </submittedName>
</protein>
<dbReference type="Pfam" id="PF20174">
    <property type="entry name" value="DUF6540"/>
    <property type="match status" value="1"/>
</dbReference>
<dbReference type="EMBL" id="JAVFHQ010000031">
    <property type="protein sequence ID" value="KAK4543568.1"/>
    <property type="molecule type" value="Genomic_DNA"/>
</dbReference>
<sequence length="126" mass="13911">MSYDVYTAEYQGTTINHVAIFVKTNSDGNGRIFHVTGSVMMGMKYETRDGKSPKDSHSFVPGSLNRIGAVEQSNMSQFEAACEAVEVPGKQYATLNKRIDPSKPLRRCTHWVEDVVAKLLADGIVI</sequence>
<keyword evidence="2" id="KW-1185">Reference proteome</keyword>
<proteinExistence type="predicted"/>
<dbReference type="InterPro" id="IPR046670">
    <property type="entry name" value="DUF6540"/>
</dbReference>
<accession>A0AAV9JF87</accession>
<gene>
    <name evidence="1" type="ORF">LTR36_005463</name>
</gene>
<dbReference type="AlphaFoldDB" id="A0AAV9JF87"/>
<comment type="caution">
    <text evidence="1">The sequence shown here is derived from an EMBL/GenBank/DDBJ whole genome shotgun (WGS) entry which is preliminary data.</text>
</comment>
<dbReference type="Proteomes" id="UP001324427">
    <property type="component" value="Unassembled WGS sequence"/>
</dbReference>
<reference evidence="1 2" key="1">
    <citation type="submission" date="2021-11" db="EMBL/GenBank/DDBJ databases">
        <title>Black yeast isolated from Biological Soil Crust.</title>
        <authorList>
            <person name="Kurbessoian T."/>
        </authorList>
    </citation>
    <scope>NUCLEOTIDE SEQUENCE [LARGE SCALE GENOMIC DNA]</scope>
    <source>
        <strain evidence="1 2">CCFEE 5522</strain>
    </source>
</reference>
<evidence type="ECO:0000313" key="1">
    <source>
        <dbReference type="EMBL" id="KAK4543568.1"/>
    </source>
</evidence>
<name>A0AAV9JF87_9PEZI</name>